<proteinExistence type="predicted"/>
<feature type="non-terminal residue" evidence="1">
    <location>
        <position position="238"/>
    </location>
</feature>
<organism evidence="1">
    <name type="scientific">marine sediment metagenome</name>
    <dbReference type="NCBI Taxonomy" id="412755"/>
    <lineage>
        <taxon>unclassified sequences</taxon>
        <taxon>metagenomes</taxon>
        <taxon>ecological metagenomes</taxon>
    </lineage>
</organism>
<dbReference type="EMBL" id="BART01003468">
    <property type="protein sequence ID" value="GAG57085.1"/>
    <property type="molecule type" value="Genomic_DNA"/>
</dbReference>
<comment type="caution">
    <text evidence="1">The sequence shown here is derived from an EMBL/GenBank/DDBJ whole genome shotgun (WGS) entry which is preliminary data.</text>
</comment>
<name>X0YLZ0_9ZZZZ</name>
<accession>X0YLZ0</accession>
<reference evidence="1" key="1">
    <citation type="journal article" date="2014" name="Front. Microbiol.">
        <title>High frequency of phylogenetically diverse reductive dehalogenase-homologous genes in deep subseafloor sedimentary metagenomes.</title>
        <authorList>
            <person name="Kawai M."/>
            <person name="Futagami T."/>
            <person name="Toyoda A."/>
            <person name="Takaki Y."/>
            <person name="Nishi S."/>
            <person name="Hori S."/>
            <person name="Arai W."/>
            <person name="Tsubouchi T."/>
            <person name="Morono Y."/>
            <person name="Uchiyama I."/>
            <person name="Ito T."/>
            <person name="Fujiyama A."/>
            <person name="Inagaki F."/>
            <person name="Takami H."/>
        </authorList>
    </citation>
    <scope>NUCLEOTIDE SEQUENCE</scope>
    <source>
        <strain evidence="1">Expedition CK06-06</strain>
    </source>
</reference>
<gene>
    <name evidence="1" type="ORF">S01H4_09540</name>
</gene>
<dbReference type="AlphaFoldDB" id="X0YLZ0"/>
<protein>
    <submittedName>
        <fullName evidence="1">Uncharacterized protein</fullName>
    </submittedName>
</protein>
<sequence>MDEAFEKYGWTAIYSEEVSEIWEYAYEHIAPGQEWTKPFFEWTNPAYWIPIGYGFGVAAKFTSKIPLIGRGTRATAAAVQAAERGITYPIIKPLELGARGMQRVGIKLGETLVNRLIKESDHLLLEIPNSEALLKGVLVPNWQRRVLQIASKIPPIKKGIEWGLGKRILIARESRAVEDIVARSAVIRAEVTKMGLNAKAPKLWELRAIEMNPVKYFGFSRNAFSSKMFKRLLPEYKG</sequence>
<evidence type="ECO:0000313" key="1">
    <source>
        <dbReference type="EMBL" id="GAG57085.1"/>
    </source>
</evidence>